<evidence type="ECO:0000313" key="4">
    <source>
        <dbReference type="Proteomes" id="UP001152888"/>
    </source>
</evidence>
<evidence type="ECO:0000256" key="2">
    <source>
        <dbReference type="SAM" id="MobiDB-lite"/>
    </source>
</evidence>
<proteinExistence type="predicted"/>
<dbReference type="AlphaFoldDB" id="A0A9P0P5J2"/>
<dbReference type="Proteomes" id="UP001152888">
    <property type="component" value="Unassembled WGS sequence"/>
</dbReference>
<feature type="region of interest" description="Disordered" evidence="2">
    <location>
        <begin position="46"/>
        <end position="81"/>
    </location>
</feature>
<dbReference type="SUPFAM" id="SSF52266">
    <property type="entry name" value="SGNH hydrolase"/>
    <property type="match status" value="1"/>
</dbReference>
<comment type="caution">
    <text evidence="3">The sequence shown here is derived from an EMBL/GenBank/DDBJ whole genome shotgun (WGS) entry which is preliminary data.</text>
</comment>
<evidence type="ECO:0000256" key="1">
    <source>
        <dbReference type="SAM" id="Coils"/>
    </source>
</evidence>
<keyword evidence="1" id="KW-0175">Coiled coil</keyword>
<sequence>MSLNCKIEKLTQELKDKDKTIEQLEGIINNVKCKTVVTDRYVQTDRSSKNSIHVQTQAVTSNSTQTQTQLTPTQNQPKRDKNHLNYITANPIEANTTEDERCKLLILADEQGRNLIHILRRVLPLDQFAVTSMSHPNSQLNNIMKDVRNLTTNFTKSDYVLIMGGSNDALTKGFIQCEPLREILKVLKATNVIIAAVPQWRGHRPVLNNIIRDINNQLHRICAQNGVQLLNLNPNLHHYYRERSNVLNNKGKRIICNNIKLLLSTKRPSESSIESEIQNGTRTHRDIGTVENASSSGIHTMVRVEYYVNENTFKERLQLYFIKNQRSSK</sequence>
<organism evidence="3 4">
    <name type="scientific">Acanthoscelides obtectus</name>
    <name type="common">Bean weevil</name>
    <name type="synonym">Bruchus obtectus</name>
    <dbReference type="NCBI Taxonomy" id="200917"/>
    <lineage>
        <taxon>Eukaryota</taxon>
        <taxon>Metazoa</taxon>
        <taxon>Ecdysozoa</taxon>
        <taxon>Arthropoda</taxon>
        <taxon>Hexapoda</taxon>
        <taxon>Insecta</taxon>
        <taxon>Pterygota</taxon>
        <taxon>Neoptera</taxon>
        <taxon>Endopterygota</taxon>
        <taxon>Coleoptera</taxon>
        <taxon>Polyphaga</taxon>
        <taxon>Cucujiformia</taxon>
        <taxon>Chrysomeloidea</taxon>
        <taxon>Chrysomelidae</taxon>
        <taxon>Bruchinae</taxon>
        <taxon>Bruchini</taxon>
        <taxon>Acanthoscelides</taxon>
    </lineage>
</organism>
<evidence type="ECO:0000313" key="3">
    <source>
        <dbReference type="EMBL" id="CAH1966259.1"/>
    </source>
</evidence>
<keyword evidence="4" id="KW-1185">Reference proteome</keyword>
<dbReference type="InterPro" id="IPR036514">
    <property type="entry name" value="SGNH_hydro_sf"/>
</dbReference>
<feature type="coiled-coil region" evidence="1">
    <location>
        <begin position="7"/>
        <end position="34"/>
    </location>
</feature>
<name>A0A9P0P5J2_ACAOB</name>
<gene>
    <name evidence="3" type="ORF">ACAOBT_LOCUS6739</name>
</gene>
<dbReference type="OrthoDB" id="6784086at2759"/>
<protein>
    <submittedName>
        <fullName evidence="3">Uncharacterized protein</fullName>
    </submittedName>
</protein>
<dbReference type="EMBL" id="CAKOFQ010006732">
    <property type="protein sequence ID" value="CAH1966259.1"/>
    <property type="molecule type" value="Genomic_DNA"/>
</dbReference>
<feature type="compositionally biased region" description="Low complexity" evidence="2">
    <location>
        <begin position="54"/>
        <end position="76"/>
    </location>
</feature>
<dbReference type="Gene3D" id="3.40.50.1110">
    <property type="entry name" value="SGNH hydrolase"/>
    <property type="match status" value="1"/>
</dbReference>
<accession>A0A9P0P5J2</accession>
<reference evidence="3" key="1">
    <citation type="submission" date="2022-03" db="EMBL/GenBank/DDBJ databases">
        <authorList>
            <person name="Sayadi A."/>
        </authorList>
    </citation>
    <scope>NUCLEOTIDE SEQUENCE</scope>
</reference>